<dbReference type="InterPro" id="IPR041916">
    <property type="entry name" value="Anti_sigma_zinc_sf"/>
</dbReference>
<feature type="domain" description="Putative zinc-finger" evidence="2">
    <location>
        <begin position="3"/>
        <end position="37"/>
    </location>
</feature>
<dbReference type="AlphaFoldDB" id="A0AAW6U4N9"/>
<dbReference type="RefSeq" id="WP_349246936.1">
    <property type="nucleotide sequence ID" value="NZ_JASCXX010000038.1"/>
</dbReference>
<accession>A0AAW6U4N9</accession>
<evidence type="ECO:0000313" key="4">
    <source>
        <dbReference type="Proteomes" id="UP001431776"/>
    </source>
</evidence>
<evidence type="ECO:0000313" key="3">
    <source>
        <dbReference type="EMBL" id="MDI6451527.1"/>
    </source>
</evidence>
<feature type="transmembrane region" description="Helical" evidence="1">
    <location>
        <begin position="95"/>
        <end position="115"/>
    </location>
</feature>
<dbReference type="Proteomes" id="UP001431776">
    <property type="component" value="Unassembled WGS sequence"/>
</dbReference>
<keyword evidence="1" id="KW-0472">Membrane</keyword>
<organism evidence="3 4">
    <name type="scientific">Anaerobaca lacustris</name>
    <dbReference type="NCBI Taxonomy" id="3044600"/>
    <lineage>
        <taxon>Bacteria</taxon>
        <taxon>Pseudomonadati</taxon>
        <taxon>Planctomycetota</taxon>
        <taxon>Phycisphaerae</taxon>
        <taxon>Sedimentisphaerales</taxon>
        <taxon>Anaerobacaceae</taxon>
        <taxon>Anaerobaca</taxon>
    </lineage>
</organism>
<dbReference type="Pfam" id="PF13490">
    <property type="entry name" value="zf-HC2"/>
    <property type="match status" value="1"/>
</dbReference>
<gene>
    <name evidence="3" type="ORF">QJ522_20870</name>
</gene>
<protein>
    <submittedName>
        <fullName evidence="3">Zf-HC2 domain-containing protein</fullName>
    </submittedName>
</protein>
<evidence type="ECO:0000259" key="2">
    <source>
        <dbReference type="Pfam" id="PF13490"/>
    </source>
</evidence>
<proteinExistence type="predicted"/>
<dbReference type="Gene3D" id="1.10.10.1320">
    <property type="entry name" value="Anti-sigma factor, zinc-finger domain"/>
    <property type="match status" value="1"/>
</dbReference>
<evidence type="ECO:0000256" key="1">
    <source>
        <dbReference type="SAM" id="Phobius"/>
    </source>
</evidence>
<keyword evidence="4" id="KW-1185">Reference proteome</keyword>
<keyword evidence="1" id="KW-0812">Transmembrane</keyword>
<dbReference type="InterPro" id="IPR027383">
    <property type="entry name" value="Znf_put"/>
</dbReference>
<keyword evidence="1" id="KW-1133">Transmembrane helix</keyword>
<reference evidence="3" key="1">
    <citation type="submission" date="2023-05" db="EMBL/GenBank/DDBJ databases">
        <title>Anaerotaeda fermentans gen. nov., sp. nov., a novel anaerobic planctomycete of the new family within the order Sedimentisphaerales isolated from Taman Peninsula, Russia.</title>
        <authorList>
            <person name="Khomyakova M.A."/>
            <person name="Merkel A.Y."/>
            <person name="Slobodkin A.I."/>
        </authorList>
    </citation>
    <scope>NUCLEOTIDE SEQUENCE</scope>
    <source>
        <strain evidence="3">M17dextr</strain>
    </source>
</reference>
<dbReference type="EMBL" id="JASCXX010000038">
    <property type="protein sequence ID" value="MDI6451527.1"/>
    <property type="molecule type" value="Genomic_DNA"/>
</dbReference>
<comment type="caution">
    <text evidence="3">The sequence shown here is derived from an EMBL/GenBank/DDBJ whole genome shotgun (WGS) entry which is preliminary data.</text>
</comment>
<name>A0AAW6U4N9_9BACT</name>
<sequence>MHCDDVLKQLQAFASGKLPTEVHQAVQAHLAGCAACRAALGRVDSLAGILSAARTPPVPSGFTARVLATARQRQEAERIGAWSLLRWWRLTSAPMHAAAAAVLVMGLTVGLTMGWTAAPSAPRTSAATGGDPLGAYRLDYLGDAPEESLAGTYLTLVSATNEGGY</sequence>